<keyword evidence="6 12" id="KW-1003">Cell membrane</keyword>
<dbReference type="Pfam" id="PF04995">
    <property type="entry name" value="CcmD"/>
    <property type="match status" value="1"/>
</dbReference>
<evidence type="ECO:0000256" key="10">
    <source>
        <dbReference type="ARBA" id="ARBA00022989"/>
    </source>
</evidence>
<keyword evidence="9 12" id="KW-0201">Cytochrome c-type biogenesis</keyword>
<gene>
    <name evidence="13" type="ORF">SAMN05216526_1291</name>
</gene>
<dbReference type="GO" id="GO:0005886">
    <property type="term" value="C:plasma membrane"/>
    <property type="evidence" value="ECO:0007669"/>
    <property type="project" value="UniProtKB-SubCell"/>
</dbReference>
<evidence type="ECO:0000313" key="13">
    <source>
        <dbReference type="EMBL" id="SIT70339.1"/>
    </source>
</evidence>
<evidence type="ECO:0000256" key="5">
    <source>
        <dbReference type="ARBA" id="ARBA00022448"/>
    </source>
</evidence>
<comment type="function">
    <text evidence="1 12">Required for the export of heme to the periplasm for the biogenesis of c-type cytochromes.</text>
</comment>
<dbReference type="InterPro" id="IPR007078">
    <property type="entry name" value="Haem_export_protD_CcmD"/>
</dbReference>
<keyword evidence="8 12" id="KW-0812">Transmembrane</keyword>
<dbReference type="Proteomes" id="UP000223759">
    <property type="component" value="Unassembled WGS sequence"/>
</dbReference>
<accession>A0A1R3VYN2</accession>
<dbReference type="AlphaFoldDB" id="A0A1R3VYN2"/>
<evidence type="ECO:0000256" key="1">
    <source>
        <dbReference type="ARBA" id="ARBA00002442"/>
    </source>
</evidence>
<keyword evidence="10 12" id="KW-1133">Transmembrane helix</keyword>
<comment type="subcellular location">
    <subcellularLocation>
        <location evidence="2 12">Cell inner membrane</location>
        <topology evidence="2 12">Single-pass membrane protein</topology>
    </subcellularLocation>
</comment>
<dbReference type="GO" id="GO:0017004">
    <property type="term" value="P:cytochrome complex assembly"/>
    <property type="evidence" value="ECO:0007669"/>
    <property type="project" value="UniProtKB-KW"/>
</dbReference>
<evidence type="ECO:0000256" key="11">
    <source>
        <dbReference type="ARBA" id="ARBA00023136"/>
    </source>
</evidence>
<protein>
    <recommendedName>
        <fullName evidence="4 12">Heme exporter protein D</fullName>
    </recommendedName>
</protein>
<dbReference type="STRING" id="233100.SAMN05216526_1291"/>
<sequence length="56" mass="6526">MMEYLAMGGHGFYIWGSYGVALLLLIIELFLLRRRRVTQAATLRRLARLSEQQENV</sequence>
<evidence type="ECO:0000256" key="7">
    <source>
        <dbReference type="ARBA" id="ARBA00022519"/>
    </source>
</evidence>
<proteinExistence type="inferred from homology"/>
<feature type="transmembrane region" description="Helical" evidence="12">
    <location>
        <begin position="12"/>
        <end position="32"/>
    </location>
</feature>
<name>A0A1R3VYN2_9GAMM</name>
<evidence type="ECO:0000256" key="9">
    <source>
        <dbReference type="ARBA" id="ARBA00022748"/>
    </source>
</evidence>
<dbReference type="GO" id="GO:0015886">
    <property type="term" value="P:heme transport"/>
    <property type="evidence" value="ECO:0007669"/>
    <property type="project" value="InterPro"/>
</dbReference>
<evidence type="ECO:0000256" key="3">
    <source>
        <dbReference type="ARBA" id="ARBA00008741"/>
    </source>
</evidence>
<keyword evidence="14" id="KW-1185">Reference proteome</keyword>
<evidence type="ECO:0000313" key="14">
    <source>
        <dbReference type="Proteomes" id="UP000223759"/>
    </source>
</evidence>
<dbReference type="EMBL" id="FTPK01000002">
    <property type="protein sequence ID" value="SIT70339.1"/>
    <property type="molecule type" value="Genomic_DNA"/>
</dbReference>
<evidence type="ECO:0000256" key="12">
    <source>
        <dbReference type="RuleBase" id="RU363101"/>
    </source>
</evidence>
<evidence type="ECO:0000256" key="4">
    <source>
        <dbReference type="ARBA" id="ARBA00016461"/>
    </source>
</evidence>
<reference evidence="13 14" key="1">
    <citation type="submission" date="2017-01" db="EMBL/GenBank/DDBJ databases">
        <authorList>
            <person name="Mah S.A."/>
            <person name="Swanson W.J."/>
            <person name="Moy G.W."/>
            <person name="Vacquier V.D."/>
        </authorList>
    </citation>
    <scope>NUCLEOTIDE SEQUENCE [LARGE SCALE GENOMIC DNA]</scope>
    <source>
        <strain evidence="13 14">M9</strain>
    </source>
</reference>
<dbReference type="RefSeq" id="WP_076755675.1">
    <property type="nucleotide sequence ID" value="NZ_CP023018.1"/>
</dbReference>
<dbReference type="NCBIfam" id="TIGR03141">
    <property type="entry name" value="cytochro_ccmD"/>
    <property type="match status" value="1"/>
</dbReference>
<comment type="similarity">
    <text evidence="3 12">Belongs to the CcmD/CycX/HelD family.</text>
</comment>
<keyword evidence="7 12" id="KW-0997">Cell inner membrane</keyword>
<evidence type="ECO:0000256" key="6">
    <source>
        <dbReference type="ARBA" id="ARBA00022475"/>
    </source>
</evidence>
<evidence type="ECO:0000256" key="2">
    <source>
        <dbReference type="ARBA" id="ARBA00004377"/>
    </source>
</evidence>
<organism evidence="13 14">
    <name type="scientific">Ectothiorhodosinus mongolicus</name>
    <dbReference type="NCBI Taxonomy" id="233100"/>
    <lineage>
        <taxon>Bacteria</taxon>
        <taxon>Pseudomonadati</taxon>
        <taxon>Pseudomonadota</taxon>
        <taxon>Gammaproteobacteria</taxon>
        <taxon>Chromatiales</taxon>
        <taxon>Ectothiorhodospiraceae</taxon>
        <taxon>Ectothiorhodosinus</taxon>
    </lineage>
</organism>
<keyword evidence="11 12" id="KW-0472">Membrane</keyword>
<evidence type="ECO:0000256" key="8">
    <source>
        <dbReference type="ARBA" id="ARBA00022692"/>
    </source>
</evidence>
<keyword evidence="5 12" id="KW-0813">Transport</keyword>